<name>A0A240EMQ5_9VIBR</name>
<comment type="similarity">
    <text evidence="2 11">Belongs to the ClpX chaperone family. HslU subfamily.</text>
</comment>
<dbReference type="OrthoDB" id="9804062at2"/>
<feature type="region of interest" description="Disordered" evidence="12">
    <location>
        <begin position="137"/>
        <end position="157"/>
    </location>
</feature>
<feature type="binding site" evidence="11">
    <location>
        <position position="394"/>
    </location>
    <ligand>
        <name>ATP</name>
        <dbReference type="ChEBI" id="CHEBI:30616"/>
    </ligand>
</feature>
<dbReference type="Pfam" id="PF00004">
    <property type="entry name" value="AAA"/>
    <property type="match status" value="1"/>
</dbReference>
<evidence type="ECO:0000256" key="2">
    <source>
        <dbReference type="ARBA" id="ARBA00009771"/>
    </source>
</evidence>
<dbReference type="PANTHER" id="PTHR48102:SF3">
    <property type="entry name" value="ATP-DEPENDENT PROTEASE ATPASE SUBUNIT HSLU"/>
    <property type="match status" value="1"/>
</dbReference>
<comment type="subunit">
    <text evidence="8 11">A double ring-shaped homohexamer of HslV is capped on each side by a ring-shaped HslU homohexamer. The assembly of the HslU/HslV complex is dependent on binding of ATP.</text>
</comment>
<dbReference type="RefSeq" id="WP_096994783.1">
    <property type="nucleotide sequence ID" value="NZ_JBHSII010000001.1"/>
</dbReference>
<dbReference type="InterPro" id="IPR003959">
    <property type="entry name" value="ATPase_AAA_core"/>
</dbReference>
<dbReference type="InterPro" id="IPR050052">
    <property type="entry name" value="ATP-dep_Clp_protease_ClpX"/>
</dbReference>
<dbReference type="Proteomes" id="UP000219336">
    <property type="component" value="Unassembled WGS sequence"/>
</dbReference>
<dbReference type="FunFam" id="1.10.8.10:FF:000028">
    <property type="entry name" value="ATP-dependent protease ATPase subunit HslU"/>
    <property type="match status" value="1"/>
</dbReference>
<keyword evidence="6 11" id="KW-0143">Chaperone</keyword>
<dbReference type="AlphaFoldDB" id="A0A240EMQ5"/>
<proteinExistence type="inferred from homology"/>
<accession>A0A240EMQ5</accession>
<comment type="subcellular location">
    <subcellularLocation>
        <location evidence="1 11">Cytoplasm</location>
    </subcellularLocation>
</comment>
<evidence type="ECO:0000256" key="1">
    <source>
        <dbReference type="ARBA" id="ARBA00004496"/>
    </source>
</evidence>
<dbReference type="NCBIfam" id="NF003544">
    <property type="entry name" value="PRK05201.1"/>
    <property type="match status" value="1"/>
</dbReference>
<dbReference type="InterPro" id="IPR003593">
    <property type="entry name" value="AAA+_ATPase"/>
</dbReference>
<dbReference type="FunFam" id="1.10.8.60:FF:000027">
    <property type="entry name" value="ATP-dependent protease ATPase subunit HslU"/>
    <property type="match status" value="1"/>
</dbReference>
<evidence type="ECO:0000256" key="7">
    <source>
        <dbReference type="ARBA" id="ARBA00054052"/>
    </source>
</evidence>
<dbReference type="SMART" id="SM00382">
    <property type="entry name" value="AAA"/>
    <property type="match status" value="1"/>
</dbReference>
<dbReference type="Gene3D" id="3.40.50.300">
    <property type="entry name" value="P-loop containing nucleotide triphosphate hydrolases"/>
    <property type="match status" value="2"/>
</dbReference>
<comment type="function">
    <text evidence="7 11">ATPase subunit of a proteasome-like degradation complex; this subunit has chaperone activity. The binding of ATP and its subsequent hydrolysis by HslU are essential for unfolding of protein substrates subsequently hydrolyzed by HslV. HslU recognizes the N-terminal part of its protein substrates and unfolds these before they are guided to HslV for hydrolysis.</text>
</comment>
<dbReference type="SUPFAM" id="SSF52540">
    <property type="entry name" value="P-loop containing nucleoside triphosphate hydrolases"/>
    <property type="match status" value="1"/>
</dbReference>
<evidence type="ECO:0000256" key="4">
    <source>
        <dbReference type="ARBA" id="ARBA00022741"/>
    </source>
</evidence>
<keyword evidence="4 11" id="KW-0547">Nucleotide-binding</keyword>
<dbReference type="HAMAP" id="MF_00249">
    <property type="entry name" value="HslU"/>
    <property type="match status" value="1"/>
</dbReference>
<sequence length="444" mass="50076">MSEMTPREIVHELNRHIIGQDKAKRSVAIALRNRWRRMQLEESLRAEVSPKNILMIGPTGVGKTEIARRLAKLANAPFIKVEATKFTEVGYVGKEVETIIRDLTDVAIKMTHQQAMEKVTFRAEEQAEERILDALLPPARDAWGQNEQKEEGSSNTRQIFRKKLREGKLDDKEIDIETAAPQMGVEIMAPPGMEEMTNQLQSMFQNLGGDTKKKRKLKIKDAFKALTEEEAAKLVNQEELKEQAIYNVENNGIVFIDEIDKICKRGEASGPDVSREGVQRDLLPLIEGSTVSTKHGMVKTDHILFITSGAFQLAKPSDLIPELQGRLPIRVELEALSSDDFKRILTEPKASLTEQYIALMKTEEVDVEFTEDGIQQIADAAWTVNETTENIGARRLHTVMERLMDEISFDATDKPGSKLTIDSGYVKSKLGEFVEDEDLSRFIL</sequence>
<evidence type="ECO:0000313" key="15">
    <source>
        <dbReference type="EMBL" id="SNX49781.1"/>
    </source>
</evidence>
<dbReference type="NCBIfam" id="TIGR00390">
    <property type="entry name" value="hslU"/>
    <property type="match status" value="1"/>
</dbReference>
<feature type="binding site" evidence="11">
    <location>
        <begin position="60"/>
        <end position="65"/>
    </location>
    <ligand>
        <name>ATP</name>
        <dbReference type="ChEBI" id="CHEBI:30616"/>
    </ligand>
</feature>
<dbReference type="FunFam" id="3.40.50.300:FF:000213">
    <property type="entry name" value="ATP-dependent protease ATPase subunit HslU"/>
    <property type="match status" value="1"/>
</dbReference>
<protein>
    <recommendedName>
        <fullName evidence="9 11">ATP-dependent protease ATPase subunit HslU</fullName>
    </recommendedName>
    <alternativeName>
        <fullName evidence="10 11">Unfoldase HslU</fullName>
    </alternativeName>
</protein>
<dbReference type="Gene3D" id="1.10.8.60">
    <property type="match status" value="1"/>
</dbReference>
<gene>
    <name evidence="11 15" type="primary">hslU</name>
    <name evidence="15" type="ORF">VTH8203_03429</name>
</gene>
<feature type="binding site" evidence="11">
    <location>
        <position position="18"/>
    </location>
    <ligand>
        <name>ATP</name>
        <dbReference type="ChEBI" id="CHEBI:30616"/>
    </ligand>
</feature>
<keyword evidence="5 11" id="KW-0067">ATP-binding</keyword>
<dbReference type="SMART" id="SM01086">
    <property type="entry name" value="ClpB_D2-small"/>
    <property type="match status" value="1"/>
</dbReference>
<dbReference type="InterPro" id="IPR027417">
    <property type="entry name" value="P-loop_NTPase"/>
</dbReference>
<keyword evidence="15" id="KW-0645">Protease</keyword>
<keyword evidence="16" id="KW-1185">Reference proteome</keyword>
<dbReference type="InterPro" id="IPR019489">
    <property type="entry name" value="Clp_ATPase_C"/>
</dbReference>
<feature type="domain" description="AAA+ ATPase" evidence="13">
    <location>
        <begin position="49"/>
        <end position="333"/>
    </location>
</feature>
<dbReference type="InterPro" id="IPR004491">
    <property type="entry name" value="HslU"/>
</dbReference>
<keyword evidence="3 11" id="KW-0963">Cytoplasm</keyword>
<dbReference type="GO" id="GO:0036402">
    <property type="term" value="F:proteasome-activating activity"/>
    <property type="evidence" value="ECO:0007669"/>
    <property type="project" value="UniProtKB-UniRule"/>
</dbReference>
<evidence type="ECO:0000256" key="6">
    <source>
        <dbReference type="ARBA" id="ARBA00023186"/>
    </source>
</evidence>
<reference evidence="16" key="1">
    <citation type="submission" date="2016-06" db="EMBL/GenBank/DDBJ databases">
        <authorList>
            <person name="Rodrigo-Torres L."/>
            <person name="Arahal R.D."/>
            <person name="Lucena T."/>
        </authorList>
    </citation>
    <scope>NUCLEOTIDE SEQUENCE [LARGE SCALE GENOMIC DNA]</scope>
    <source>
        <strain evidence="16">CECT8203</strain>
    </source>
</reference>
<evidence type="ECO:0000256" key="8">
    <source>
        <dbReference type="ARBA" id="ARBA00064434"/>
    </source>
</evidence>
<dbReference type="GO" id="GO:0043335">
    <property type="term" value="P:protein unfolding"/>
    <property type="evidence" value="ECO:0007669"/>
    <property type="project" value="UniProtKB-UniRule"/>
</dbReference>
<feature type="binding site" evidence="11">
    <location>
        <position position="322"/>
    </location>
    <ligand>
        <name>ATP</name>
        <dbReference type="ChEBI" id="CHEBI:30616"/>
    </ligand>
</feature>
<evidence type="ECO:0000313" key="16">
    <source>
        <dbReference type="Proteomes" id="UP000219336"/>
    </source>
</evidence>
<evidence type="ECO:0000256" key="5">
    <source>
        <dbReference type="ARBA" id="ARBA00022840"/>
    </source>
</evidence>
<dbReference type="GO" id="GO:0008233">
    <property type="term" value="F:peptidase activity"/>
    <property type="evidence" value="ECO:0007669"/>
    <property type="project" value="UniProtKB-KW"/>
</dbReference>
<evidence type="ECO:0000256" key="12">
    <source>
        <dbReference type="SAM" id="MobiDB-lite"/>
    </source>
</evidence>
<organism evidence="15 16">
    <name type="scientific">Vibrio thalassae</name>
    <dbReference type="NCBI Taxonomy" id="1243014"/>
    <lineage>
        <taxon>Bacteria</taxon>
        <taxon>Pseudomonadati</taxon>
        <taxon>Pseudomonadota</taxon>
        <taxon>Gammaproteobacteria</taxon>
        <taxon>Vibrionales</taxon>
        <taxon>Vibrionaceae</taxon>
        <taxon>Vibrio</taxon>
    </lineage>
</organism>
<dbReference type="GO" id="GO:0009376">
    <property type="term" value="C:HslUV protease complex"/>
    <property type="evidence" value="ECO:0007669"/>
    <property type="project" value="UniProtKB-UniRule"/>
</dbReference>
<dbReference type="PANTHER" id="PTHR48102">
    <property type="entry name" value="ATP-DEPENDENT CLP PROTEASE ATP-BINDING SUBUNIT CLPX-LIKE, MITOCHONDRIAL-RELATED"/>
    <property type="match status" value="1"/>
</dbReference>
<evidence type="ECO:0000256" key="11">
    <source>
        <dbReference type="HAMAP-Rule" id="MF_00249"/>
    </source>
</evidence>
<dbReference type="GO" id="GO:0005524">
    <property type="term" value="F:ATP binding"/>
    <property type="evidence" value="ECO:0007669"/>
    <property type="project" value="UniProtKB-UniRule"/>
</dbReference>
<evidence type="ECO:0000256" key="9">
    <source>
        <dbReference type="ARBA" id="ARBA00070260"/>
    </source>
</evidence>
<feature type="domain" description="Clp ATPase C-terminal" evidence="14">
    <location>
        <begin position="336"/>
        <end position="430"/>
    </location>
</feature>
<evidence type="ECO:0000256" key="3">
    <source>
        <dbReference type="ARBA" id="ARBA00022490"/>
    </source>
</evidence>
<evidence type="ECO:0000259" key="13">
    <source>
        <dbReference type="SMART" id="SM00382"/>
    </source>
</evidence>
<dbReference type="Pfam" id="PF07724">
    <property type="entry name" value="AAA_2"/>
    <property type="match status" value="1"/>
</dbReference>
<dbReference type="GO" id="GO:0016887">
    <property type="term" value="F:ATP hydrolysis activity"/>
    <property type="evidence" value="ECO:0007669"/>
    <property type="project" value="InterPro"/>
</dbReference>
<dbReference type="EMBL" id="OANU01000073">
    <property type="protein sequence ID" value="SNX49781.1"/>
    <property type="molecule type" value="Genomic_DNA"/>
</dbReference>
<evidence type="ECO:0000256" key="10">
    <source>
        <dbReference type="ARBA" id="ARBA00082554"/>
    </source>
</evidence>
<dbReference type="CDD" id="cd19498">
    <property type="entry name" value="RecA-like_HslU"/>
    <property type="match status" value="1"/>
</dbReference>
<evidence type="ECO:0000259" key="14">
    <source>
        <dbReference type="SMART" id="SM01086"/>
    </source>
</evidence>
<dbReference type="FunFam" id="3.40.50.300:FF:000220">
    <property type="entry name" value="ATP-dependent protease ATPase subunit HslU"/>
    <property type="match status" value="1"/>
</dbReference>
<feature type="binding site" evidence="11">
    <location>
        <position position="257"/>
    </location>
    <ligand>
        <name>ATP</name>
        <dbReference type="ChEBI" id="CHEBI:30616"/>
    </ligand>
</feature>
<keyword evidence="15" id="KW-0378">Hydrolase</keyword>